<sequence>MAGNTFGKLFTVSTFGESHGPALGCIVDGCPPGLPLSSADLQKDLDRRKPGTSRYTTQRREADEVEILSGVFEGKTTGTPIGLLIRNTDQRSRDYDKIKEQFRPAHADYTYQQKYGFRDYRGGGRSSARETAMRVAAGSIAKIALAQPSFGGVKVRGYLSQLGPIVLDRSGFDWDEIENNAFFWPNASQIPELEAYMQKLSKDGDSIGAKVNVQADNVPVGWGEPVFDRLDADIAHGLMSINAVKGVEIGAGFAAVSQRGTEHRDEITSQGFLSNQAGGVLGGISSGQSITAALALKPTSSLRLPGRSVDIQGNDIEVITTGRHDPCVGIRATPIAEAMLALVLADHAMRHRAQNADVKQGTPIIPAGRA</sequence>
<dbReference type="GO" id="GO:0005829">
    <property type="term" value="C:cytosol"/>
    <property type="evidence" value="ECO:0007669"/>
    <property type="project" value="TreeGrafter"/>
</dbReference>
<evidence type="ECO:0000256" key="3">
    <source>
        <dbReference type="ARBA" id="ARBA00011881"/>
    </source>
</evidence>
<comment type="catalytic activity">
    <reaction evidence="12 13">
        <text>5-O-(1-carboxyvinyl)-3-phosphoshikimate = chorismate + phosphate</text>
        <dbReference type="Rhea" id="RHEA:21020"/>
        <dbReference type="ChEBI" id="CHEBI:29748"/>
        <dbReference type="ChEBI" id="CHEBI:43474"/>
        <dbReference type="ChEBI" id="CHEBI:57701"/>
        <dbReference type="EC" id="4.2.3.5"/>
    </reaction>
</comment>
<evidence type="ECO:0000256" key="14">
    <source>
        <dbReference type="SAM" id="MobiDB-lite"/>
    </source>
</evidence>
<keyword evidence="8 12" id="KW-0274">FAD</keyword>
<dbReference type="InterPro" id="IPR035904">
    <property type="entry name" value="Chorismate_synth_AroC_sf"/>
</dbReference>
<dbReference type="AlphaFoldDB" id="A0A2Z2P230"/>
<dbReference type="CDD" id="cd07304">
    <property type="entry name" value="Chorismate_synthase"/>
    <property type="match status" value="1"/>
</dbReference>
<feature type="binding site" evidence="12">
    <location>
        <position position="54"/>
    </location>
    <ligand>
        <name>NADP(+)</name>
        <dbReference type="ChEBI" id="CHEBI:58349"/>
    </ligand>
</feature>
<feature type="binding site" evidence="12">
    <location>
        <position position="323"/>
    </location>
    <ligand>
        <name>FMN</name>
        <dbReference type="ChEBI" id="CHEBI:58210"/>
    </ligand>
</feature>
<comment type="function">
    <text evidence="12">Catalyzes the anti-1,4-elimination of the C-3 phosphate and the C-6 proR hydrogen from 5-enolpyruvylshikimate-3-phosphate (EPSP) to yield chorismate, which is the branch point compound that serves as the starting substrate for the three terminal pathways of aromatic amino acid biosynthesis. This reaction introduces a second double bond into the aromatic ring system.</text>
</comment>
<dbReference type="Proteomes" id="UP000250079">
    <property type="component" value="Chromosome"/>
</dbReference>
<organism evidence="15 16">
    <name type="scientific">Granulosicoccus antarcticus IMCC3135</name>
    <dbReference type="NCBI Taxonomy" id="1192854"/>
    <lineage>
        <taxon>Bacteria</taxon>
        <taxon>Pseudomonadati</taxon>
        <taxon>Pseudomonadota</taxon>
        <taxon>Gammaproteobacteria</taxon>
        <taxon>Chromatiales</taxon>
        <taxon>Granulosicoccaceae</taxon>
        <taxon>Granulosicoccus</taxon>
    </lineage>
</organism>
<protein>
    <recommendedName>
        <fullName evidence="4 12">Chorismate synthase</fullName>
        <shortName evidence="12">CS</shortName>
        <ecNumber evidence="4 12">4.2.3.5</ecNumber>
    </recommendedName>
    <alternativeName>
        <fullName evidence="12">5-enolpyruvylshikimate-3-phosphate phospholyase</fullName>
    </alternativeName>
</protein>
<evidence type="ECO:0000256" key="12">
    <source>
        <dbReference type="HAMAP-Rule" id="MF_00300"/>
    </source>
</evidence>
<name>A0A2Z2P230_9GAMM</name>
<comment type="pathway">
    <text evidence="1 12 13">Metabolic intermediate biosynthesis; chorismate biosynthesis; chorismate from D-erythrose 4-phosphate and phosphoenolpyruvate: step 7/7.</text>
</comment>
<dbReference type="KEGG" id="gai:IMCC3135_26525"/>
<evidence type="ECO:0000256" key="5">
    <source>
        <dbReference type="ARBA" id="ARBA00022605"/>
    </source>
</evidence>
<dbReference type="FunFam" id="3.60.150.10:FF:000001">
    <property type="entry name" value="Chorismate synthase"/>
    <property type="match status" value="1"/>
</dbReference>
<evidence type="ECO:0000256" key="11">
    <source>
        <dbReference type="ARBA" id="ARBA00023239"/>
    </source>
</evidence>
<feature type="binding site" evidence="12">
    <location>
        <begin position="125"/>
        <end position="127"/>
    </location>
    <ligand>
        <name>FMN</name>
        <dbReference type="ChEBI" id="CHEBI:58210"/>
    </ligand>
</feature>
<feature type="binding site" evidence="12">
    <location>
        <begin position="297"/>
        <end position="301"/>
    </location>
    <ligand>
        <name>FMN</name>
        <dbReference type="ChEBI" id="CHEBI:58210"/>
    </ligand>
</feature>
<evidence type="ECO:0000256" key="13">
    <source>
        <dbReference type="RuleBase" id="RU000605"/>
    </source>
</evidence>
<dbReference type="NCBIfam" id="TIGR00033">
    <property type="entry name" value="aroC"/>
    <property type="match status" value="1"/>
</dbReference>
<evidence type="ECO:0000256" key="10">
    <source>
        <dbReference type="ARBA" id="ARBA00023141"/>
    </source>
</evidence>
<dbReference type="PROSITE" id="PS00789">
    <property type="entry name" value="CHORISMATE_SYNTHASE_3"/>
    <property type="match status" value="1"/>
</dbReference>
<keyword evidence="6 12" id="KW-0285">Flavoprotein</keyword>
<keyword evidence="10 12" id="KW-0057">Aromatic amino acid biosynthesis</keyword>
<dbReference type="EC" id="4.2.3.5" evidence="4 12"/>
<dbReference type="GO" id="GO:0009423">
    <property type="term" value="P:chorismate biosynthetic process"/>
    <property type="evidence" value="ECO:0007669"/>
    <property type="project" value="UniProtKB-UniRule"/>
</dbReference>
<dbReference type="PROSITE" id="PS00787">
    <property type="entry name" value="CHORISMATE_SYNTHASE_1"/>
    <property type="match status" value="1"/>
</dbReference>
<keyword evidence="7 12" id="KW-0288">FMN</keyword>
<proteinExistence type="inferred from homology"/>
<keyword evidence="11 12" id="KW-0456">Lyase</keyword>
<dbReference type="PROSITE" id="PS00788">
    <property type="entry name" value="CHORISMATE_SYNTHASE_2"/>
    <property type="match status" value="1"/>
</dbReference>
<evidence type="ECO:0000313" key="15">
    <source>
        <dbReference type="EMBL" id="ASJ75360.1"/>
    </source>
</evidence>
<feature type="binding site" evidence="12">
    <location>
        <begin position="242"/>
        <end position="243"/>
    </location>
    <ligand>
        <name>FMN</name>
        <dbReference type="ChEBI" id="CHEBI:58210"/>
    </ligand>
</feature>
<evidence type="ECO:0000256" key="8">
    <source>
        <dbReference type="ARBA" id="ARBA00022827"/>
    </source>
</evidence>
<dbReference type="PANTHER" id="PTHR21085">
    <property type="entry name" value="CHORISMATE SYNTHASE"/>
    <property type="match status" value="1"/>
</dbReference>
<feature type="binding site" evidence="12">
    <location>
        <position position="282"/>
    </location>
    <ligand>
        <name>FMN</name>
        <dbReference type="ChEBI" id="CHEBI:58210"/>
    </ligand>
</feature>
<dbReference type="GO" id="GO:0008652">
    <property type="term" value="P:amino acid biosynthetic process"/>
    <property type="evidence" value="ECO:0007669"/>
    <property type="project" value="UniProtKB-KW"/>
</dbReference>
<keyword evidence="5 12" id="KW-0028">Amino-acid biosynthesis</keyword>
<dbReference type="InterPro" id="IPR020541">
    <property type="entry name" value="Chorismate_synthase_CS"/>
</dbReference>
<feature type="binding site" evidence="12">
    <location>
        <position position="48"/>
    </location>
    <ligand>
        <name>NADP(+)</name>
        <dbReference type="ChEBI" id="CHEBI:58349"/>
    </ligand>
</feature>
<keyword evidence="9 12" id="KW-0521">NADP</keyword>
<dbReference type="PIRSF" id="PIRSF001456">
    <property type="entry name" value="Chorismate_synth"/>
    <property type="match status" value="1"/>
</dbReference>
<reference evidence="15 16" key="1">
    <citation type="submission" date="2016-12" db="EMBL/GenBank/DDBJ databases">
        <authorList>
            <person name="Song W.-J."/>
            <person name="Kurnit D.M."/>
        </authorList>
    </citation>
    <scope>NUCLEOTIDE SEQUENCE [LARGE SCALE GENOMIC DNA]</scope>
    <source>
        <strain evidence="15 16">IMCC3135</strain>
    </source>
</reference>
<dbReference type="InterPro" id="IPR000453">
    <property type="entry name" value="Chorismate_synth"/>
</dbReference>
<dbReference type="GO" id="GO:0004107">
    <property type="term" value="F:chorismate synthase activity"/>
    <property type="evidence" value="ECO:0007669"/>
    <property type="project" value="UniProtKB-UniRule"/>
</dbReference>
<dbReference type="Gene3D" id="3.60.150.10">
    <property type="entry name" value="Chorismate synthase AroC"/>
    <property type="match status" value="1"/>
</dbReference>
<dbReference type="PANTHER" id="PTHR21085:SF0">
    <property type="entry name" value="CHORISMATE SYNTHASE"/>
    <property type="match status" value="1"/>
</dbReference>
<comment type="subunit">
    <text evidence="3 12">Homotetramer.</text>
</comment>
<dbReference type="UniPathway" id="UPA00053">
    <property type="reaction ID" value="UER00090"/>
</dbReference>
<gene>
    <name evidence="12 15" type="primary">aroC</name>
    <name evidence="15" type="ORF">IMCC3135_26525</name>
</gene>
<comment type="similarity">
    <text evidence="2 12 13">Belongs to the chorismate synthase family.</text>
</comment>
<feature type="region of interest" description="Disordered" evidence="14">
    <location>
        <begin position="38"/>
        <end position="57"/>
    </location>
</feature>
<dbReference type="RefSeq" id="WP_088920283.1">
    <property type="nucleotide sequence ID" value="NZ_CP018632.1"/>
</dbReference>
<comment type="cofactor">
    <cofactor evidence="12 13">
        <name>FMNH2</name>
        <dbReference type="ChEBI" id="CHEBI:57618"/>
    </cofactor>
    <text evidence="12 13">Reduced FMN (FMNH(2)).</text>
</comment>
<dbReference type="NCBIfam" id="NF003793">
    <property type="entry name" value="PRK05382.1"/>
    <property type="match status" value="1"/>
</dbReference>
<evidence type="ECO:0000256" key="9">
    <source>
        <dbReference type="ARBA" id="ARBA00022857"/>
    </source>
</evidence>
<evidence type="ECO:0000256" key="1">
    <source>
        <dbReference type="ARBA" id="ARBA00005044"/>
    </source>
</evidence>
<dbReference type="SUPFAM" id="SSF103263">
    <property type="entry name" value="Chorismate synthase, AroC"/>
    <property type="match status" value="1"/>
</dbReference>
<keyword evidence="16" id="KW-1185">Reference proteome</keyword>
<evidence type="ECO:0000313" key="16">
    <source>
        <dbReference type="Proteomes" id="UP000250079"/>
    </source>
</evidence>
<dbReference type="EMBL" id="CP018632">
    <property type="protein sequence ID" value="ASJ75360.1"/>
    <property type="molecule type" value="Genomic_DNA"/>
</dbReference>
<dbReference type="GO" id="GO:0010181">
    <property type="term" value="F:FMN binding"/>
    <property type="evidence" value="ECO:0007669"/>
    <property type="project" value="TreeGrafter"/>
</dbReference>
<evidence type="ECO:0000256" key="4">
    <source>
        <dbReference type="ARBA" id="ARBA00013036"/>
    </source>
</evidence>
<dbReference type="HAMAP" id="MF_00300">
    <property type="entry name" value="Chorismate_synth"/>
    <property type="match status" value="1"/>
</dbReference>
<dbReference type="OrthoDB" id="9771806at2"/>
<evidence type="ECO:0000256" key="2">
    <source>
        <dbReference type="ARBA" id="ARBA00008014"/>
    </source>
</evidence>
<evidence type="ECO:0000256" key="6">
    <source>
        <dbReference type="ARBA" id="ARBA00022630"/>
    </source>
</evidence>
<accession>A0A2Z2P230</accession>
<dbReference type="GO" id="GO:0009073">
    <property type="term" value="P:aromatic amino acid family biosynthetic process"/>
    <property type="evidence" value="ECO:0007669"/>
    <property type="project" value="UniProtKB-KW"/>
</dbReference>
<evidence type="ECO:0000256" key="7">
    <source>
        <dbReference type="ARBA" id="ARBA00022643"/>
    </source>
</evidence>
<dbReference type="Pfam" id="PF01264">
    <property type="entry name" value="Chorismate_synt"/>
    <property type="match status" value="1"/>
</dbReference>